<comment type="caution">
    <text evidence="13">The sequence shown here is derived from an EMBL/GenBank/DDBJ whole genome shotgun (WGS) entry which is preliminary data.</text>
</comment>
<organism evidence="13 14">
    <name type="scientific">Streptomyces tateyamensis</name>
    <dbReference type="NCBI Taxonomy" id="565073"/>
    <lineage>
        <taxon>Bacteria</taxon>
        <taxon>Bacillati</taxon>
        <taxon>Actinomycetota</taxon>
        <taxon>Actinomycetes</taxon>
        <taxon>Kitasatosporales</taxon>
        <taxon>Streptomycetaceae</taxon>
        <taxon>Streptomyces</taxon>
    </lineage>
</organism>
<dbReference type="GO" id="GO:0045259">
    <property type="term" value="C:proton-transporting ATP synthase complex"/>
    <property type="evidence" value="ECO:0007669"/>
    <property type="project" value="UniProtKB-KW"/>
</dbReference>
<reference evidence="13 14" key="1">
    <citation type="submission" date="2018-03" db="EMBL/GenBank/DDBJ databases">
        <title>Bioinformatic expansion and discovery of thiopeptide antibiotics.</title>
        <authorList>
            <person name="Schwalen C.J."/>
            <person name="Hudson G.A."/>
            <person name="Mitchell D.A."/>
        </authorList>
    </citation>
    <scope>NUCLEOTIDE SEQUENCE [LARGE SCALE GENOMIC DNA]</scope>
    <source>
        <strain evidence="13 14">ATCC 21389</strain>
    </source>
</reference>
<keyword evidence="14" id="KW-1185">Reference proteome</keyword>
<evidence type="ECO:0000256" key="3">
    <source>
        <dbReference type="ARBA" id="ARBA00022448"/>
    </source>
</evidence>
<feature type="transmembrane region" description="Helical" evidence="11">
    <location>
        <begin position="136"/>
        <end position="157"/>
    </location>
</feature>
<feature type="transmembrane region" description="Helical" evidence="11">
    <location>
        <begin position="109"/>
        <end position="129"/>
    </location>
</feature>
<evidence type="ECO:0000313" key="13">
    <source>
        <dbReference type="EMBL" id="PYC81554.1"/>
    </source>
</evidence>
<keyword evidence="11" id="KW-1003">Cell membrane</keyword>
<evidence type="ECO:0000256" key="11">
    <source>
        <dbReference type="HAMAP-Rule" id="MF_01393"/>
    </source>
</evidence>
<evidence type="ECO:0000256" key="4">
    <source>
        <dbReference type="ARBA" id="ARBA00022547"/>
    </source>
</evidence>
<feature type="transmembrane region" description="Helical" evidence="11">
    <location>
        <begin position="208"/>
        <end position="227"/>
    </location>
</feature>
<dbReference type="CDD" id="cd00310">
    <property type="entry name" value="ATP-synt_Fo_a_6"/>
    <property type="match status" value="1"/>
</dbReference>
<keyword evidence="5 11" id="KW-0812">Transmembrane</keyword>
<evidence type="ECO:0000256" key="12">
    <source>
        <dbReference type="RuleBase" id="RU000483"/>
    </source>
</evidence>
<evidence type="ECO:0000256" key="10">
    <source>
        <dbReference type="ARBA" id="ARBA00023310"/>
    </source>
</evidence>
<keyword evidence="4 11" id="KW-0138">CF(0)</keyword>
<keyword evidence="7 11" id="KW-1133">Transmembrane helix</keyword>
<comment type="function">
    <text evidence="11 12">Key component of the proton channel; it plays a direct role in the translocation of protons across the membrane.</text>
</comment>
<accession>A0A2V4NAZ7</accession>
<proteinExistence type="inferred from homology"/>
<dbReference type="Gene3D" id="1.20.120.220">
    <property type="entry name" value="ATP synthase, F0 complex, subunit A"/>
    <property type="match status" value="1"/>
</dbReference>
<feature type="transmembrane region" description="Helical" evidence="11">
    <location>
        <begin position="177"/>
        <end position="196"/>
    </location>
</feature>
<keyword evidence="10 11" id="KW-0066">ATP synthesis</keyword>
<evidence type="ECO:0000256" key="5">
    <source>
        <dbReference type="ARBA" id="ARBA00022692"/>
    </source>
</evidence>
<protein>
    <recommendedName>
        <fullName evidence="11 12">ATP synthase subunit a</fullName>
    </recommendedName>
    <alternativeName>
        <fullName evidence="11">ATP synthase F0 sector subunit a</fullName>
    </alternativeName>
    <alternativeName>
        <fullName evidence="11">F-ATPase subunit 6</fullName>
    </alternativeName>
</protein>
<dbReference type="EMBL" id="PYBW01000035">
    <property type="protein sequence ID" value="PYC81554.1"/>
    <property type="molecule type" value="Genomic_DNA"/>
</dbReference>
<dbReference type="InterPro" id="IPR000568">
    <property type="entry name" value="ATP_synth_F0_asu"/>
</dbReference>
<feature type="transmembrane region" description="Helical" evidence="11">
    <location>
        <begin position="233"/>
        <end position="253"/>
    </location>
</feature>
<dbReference type="InterPro" id="IPR045083">
    <property type="entry name" value="ATP_synth_F0_asu_bact/mt"/>
</dbReference>
<dbReference type="Proteomes" id="UP000248039">
    <property type="component" value="Unassembled WGS sequence"/>
</dbReference>
<dbReference type="PANTHER" id="PTHR11410:SF0">
    <property type="entry name" value="ATP SYNTHASE SUBUNIT A"/>
    <property type="match status" value="1"/>
</dbReference>
<evidence type="ECO:0000256" key="7">
    <source>
        <dbReference type="ARBA" id="ARBA00022989"/>
    </source>
</evidence>
<keyword evidence="8 11" id="KW-0406">Ion transport</keyword>
<comment type="similarity">
    <text evidence="2 11 12">Belongs to the ATPase A chain family.</text>
</comment>
<evidence type="ECO:0000256" key="1">
    <source>
        <dbReference type="ARBA" id="ARBA00004141"/>
    </source>
</evidence>
<dbReference type="HAMAP" id="MF_01393">
    <property type="entry name" value="ATP_synth_a_bact"/>
    <property type="match status" value="1"/>
</dbReference>
<evidence type="ECO:0000313" key="14">
    <source>
        <dbReference type="Proteomes" id="UP000248039"/>
    </source>
</evidence>
<evidence type="ECO:0000256" key="6">
    <source>
        <dbReference type="ARBA" id="ARBA00022781"/>
    </source>
</evidence>
<gene>
    <name evidence="11 13" type="primary">atpB</name>
    <name evidence="13" type="ORF">C7C46_11285</name>
</gene>
<dbReference type="InterPro" id="IPR035908">
    <property type="entry name" value="F0_ATP_A_sf"/>
</dbReference>
<dbReference type="PRINTS" id="PR00123">
    <property type="entry name" value="ATPASEA"/>
</dbReference>
<evidence type="ECO:0000256" key="2">
    <source>
        <dbReference type="ARBA" id="ARBA00006810"/>
    </source>
</evidence>
<keyword evidence="6 11" id="KW-0375">Hydrogen ion transport</keyword>
<dbReference type="GO" id="GO:0046933">
    <property type="term" value="F:proton-transporting ATP synthase activity, rotational mechanism"/>
    <property type="evidence" value="ECO:0007669"/>
    <property type="project" value="UniProtKB-UniRule"/>
</dbReference>
<evidence type="ECO:0000256" key="8">
    <source>
        <dbReference type="ARBA" id="ARBA00023065"/>
    </source>
</evidence>
<dbReference type="PANTHER" id="PTHR11410">
    <property type="entry name" value="ATP SYNTHASE SUBUNIT A"/>
    <property type="match status" value="1"/>
</dbReference>
<evidence type="ECO:0000256" key="9">
    <source>
        <dbReference type="ARBA" id="ARBA00023136"/>
    </source>
</evidence>
<dbReference type="GO" id="GO:0005886">
    <property type="term" value="C:plasma membrane"/>
    <property type="evidence" value="ECO:0007669"/>
    <property type="project" value="UniProtKB-SubCell"/>
</dbReference>
<dbReference type="AlphaFoldDB" id="A0A2V4NAZ7"/>
<feature type="transmembrane region" description="Helical" evidence="11">
    <location>
        <begin position="54"/>
        <end position="72"/>
    </location>
</feature>
<dbReference type="SUPFAM" id="SSF81336">
    <property type="entry name" value="F1F0 ATP synthase subunit A"/>
    <property type="match status" value="1"/>
</dbReference>
<keyword evidence="9 11" id="KW-0472">Membrane</keyword>
<dbReference type="OrthoDB" id="9809130at2"/>
<sequence>MTKESVVSADQLAQQLASGCHLTPAGCGFPAPGLNEFQFDPIFSIGSFGFNKPMLLSFVCALLVIVFFWVAFAKPKVLPGKMQLVGEIGYDFVKRAIVFENIGKKGEKYVPMMVSLFFFVWVMNIMSVIPLAQFPVTAVIGWPAGLAIVCWLTYMTLTFKKHGFVGGLKNLCWPSGVPGWVMFILVPIEFFSNIFVRPFTLAVRAFANMFAGHLLIVMFSIATWYLLSPSLGALYGTTSFVVTLGLTAFELLVQFLQAYIFVTLASSYIAGALEEAH</sequence>
<name>A0A2V4NAZ7_9ACTN</name>
<keyword evidence="3 11" id="KW-0813">Transport</keyword>
<dbReference type="NCBIfam" id="TIGR01131">
    <property type="entry name" value="ATP_synt_6_or_A"/>
    <property type="match status" value="1"/>
</dbReference>
<dbReference type="RefSeq" id="WP_110668389.1">
    <property type="nucleotide sequence ID" value="NZ_PYBW01000035.1"/>
</dbReference>
<dbReference type="Pfam" id="PF00119">
    <property type="entry name" value="ATP-synt_A"/>
    <property type="match status" value="1"/>
</dbReference>
<comment type="subcellular location">
    <subcellularLocation>
        <location evidence="11 12">Cell membrane</location>
        <topology evidence="11 12">Multi-pass membrane protein</topology>
    </subcellularLocation>
    <subcellularLocation>
        <location evidence="1">Membrane</location>
        <topology evidence="1">Multi-pass membrane protein</topology>
    </subcellularLocation>
</comment>